<feature type="non-terminal residue" evidence="1">
    <location>
        <position position="185"/>
    </location>
</feature>
<evidence type="ECO:0000313" key="2">
    <source>
        <dbReference type="Proteomes" id="UP000789920"/>
    </source>
</evidence>
<organism evidence="1 2">
    <name type="scientific">Racocetra persica</name>
    <dbReference type="NCBI Taxonomy" id="160502"/>
    <lineage>
        <taxon>Eukaryota</taxon>
        <taxon>Fungi</taxon>
        <taxon>Fungi incertae sedis</taxon>
        <taxon>Mucoromycota</taxon>
        <taxon>Glomeromycotina</taxon>
        <taxon>Glomeromycetes</taxon>
        <taxon>Diversisporales</taxon>
        <taxon>Gigasporaceae</taxon>
        <taxon>Racocetra</taxon>
    </lineage>
</organism>
<proteinExistence type="predicted"/>
<sequence length="185" mass="22001">FSAFIKVTPIQNIKNKRYRDKYRKWRLTRIKSTFYPTYDIHNHEKKICSLYSTLDYNQSNNSFNRLLLRGETREHRTYSDATCNYVARATDETQWFSTQTTPLSMCTILFFGTVSGFPKNTEIGKVQFESYIQYKEIADEQADTIINDQYQFYGNRELDFERIRNRETVSESDSRGDQPEIIELS</sequence>
<comment type="caution">
    <text evidence="1">The sequence shown here is derived from an EMBL/GenBank/DDBJ whole genome shotgun (WGS) entry which is preliminary data.</text>
</comment>
<accession>A0ACA9SU70</accession>
<keyword evidence="2" id="KW-1185">Reference proteome</keyword>
<feature type="non-terminal residue" evidence="1">
    <location>
        <position position="1"/>
    </location>
</feature>
<reference evidence="1" key="1">
    <citation type="submission" date="2021-06" db="EMBL/GenBank/DDBJ databases">
        <authorList>
            <person name="Kallberg Y."/>
            <person name="Tangrot J."/>
            <person name="Rosling A."/>
        </authorList>
    </citation>
    <scope>NUCLEOTIDE SEQUENCE</scope>
    <source>
        <strain evidence="1">MA461A</strain>
    </source>
</reference>
<gene>
    <name evidence="1" type="ORF">RPERSI_LOCUS35414</name>
</gene>
<dbReference type="Proteomes" id="UP000789920">
    <property type="component" value="Unassembled WGS sequence"/>
</dbReference>
<dbReference type="EMBL" id="CAJVQC010163552">
    <property type="protein sequence ID" value="CAG8849039.1"/>
    <property type="molecule type" value="Genomic_DNA"/>
</dbReference>
<name>A0ACA9SU70_9GLOM</name>
<evidence type="ECO:0000313" key="1">
    <source>
        <dbReference type="EMBL" id="CAG8849039.1"/>
    </source>
</evidence>
<protein>
    <submittedName>
        <fullName evidence="1">10573_t:CDS:1</fullName>
    </submittedName>
</protein>